<proteinExistence type="predicted"/>
<keyword evidence="2" id="KW-1185">Reference proteome</keyword>
<dbReference type="EMBL" id="SJPG01000001">
    <property type="protein sequence ID" value="TWT62985.1"/>
    <property type="molecule type" value="Genomic_DNA"/>
</dbReference>
<organism evidence="1 2">
    <name type="scientific">Rubinisphaera italica</name>
    <dbReference type="NCBI Taxonomy" id="2527969"/>
    <lineage>
        <taxon>Bacteria</taxon>
        <taxon>Pseudomonadati</taxon>
        <taxon>Planctomycetota</taxon>
        <taxon>Planctomycetia</taxon>
        <taxon>Planctomycetales</taxon>
        <taxon>Planctomycetaceae</taxon>
        <taxon>Rubinisphaera</taxon>
    </lineage>
</organism>
<evidence type="ECO:0000313" key="2">
    <source>
        <dbReference type="Proteomes" id="UP000316095"/>
    </source>
</evidence>
<gene>
    <name evidence="1" type="ORF">Pan54_37360</name>
</gene>
<accession>A0A5C5XLG2</accession>
<comment type="caution">
    <text evidence="1">The sequence shown here is derived from an EMBL/GenBank/DDBJ whole genome shotgun (WGS) entry which is preliminary data.</text>
</comment>
<name>A0A5C5XLG2_9PLAN</name>
<dbReference type="AlphaFoldDB" id="A0A5C5XLG2"/>
<reference evidence="1 2" key="1">
    <citation type="submission" date="2019-02" db="EMBL/GenBank/DDBJ databases">
        <title>Deep-cultivation of Planctomycetes and their phenomic and genomic characterization uncovers novel biology.</title>
        <authorList>
            <person name="Wiegand S."/>
            <person name="Jogler M."/>
            <person name="Boedeker C."/>
            <person name="Pinto D."/>
            <person name="Vollmers J."/>
            <person name="Rivas-Marin E."/>
            <person name="Kohn T."/>
            <person name="Peeters S.H."/>
            <person name="Heuer A."/>
            <person name="Rast P."/>
            <person name="Oberbeckmann S."/>
            <person name="Bunk B."/>
            <person name="Jeske O."/>
            <person name="Meyerdierks A."/>
            <person name="Storesund J.E."/>
            <person name="Kallscheuer N."/>
            <person name="Luecker S."/>
            <person name="Lage O.M."/>
            <person name="Pohl T."/>
            <person name="Merkel B.J."/>
            <person name="Hornburger P."/>
            <person name="Mueller R.-W."/>
            <person name="Bruemmer F."/>
            <person name="Labrenz M."/>
            <person name="Spormann A.M."/>
            <person name="Op Den Camp H."/>
            <person name="Overmann J."/>
            <person name="Amann R."/>
            <person name="Jetten M.S.M."/>
            <person name="Mascher T."/>
            <person name="Medema M.H."/>
            <person name="Devos D.P."/>
            <person name="Kaster A.-K."/>
            <person name="Ovreas L."/>
            <person name="Rohde M."/>
            <person name="Galperin M.Y."/>
            <person name="Jogler C."/>
        </authorList>
    </citation>
    <scope>NUCLEOTIDE SEQUENCE [LARGE SCALE GENOMIC DNA]</scope>
    <source>
        <strain evidence="1 2">Pan54</strain>
    </source>
</reference>
<sequence length="29" mass="3144">MDVDLEATTPILPLRSTLSVPPGFEDLES</sequence>
<dbReference type="Proteomes" id="UP000316095">
    <property type="component" value="Unassembled WGS sequence"/>
</dbReference>
<evidence type="ECO:0000313" key="1">
    <source>
        <dbReference type="EMBL" id="TWT62985.1"/>
    </source>
</evidence>
<protein>
    <submittedName>
        <fullName evidence="1">Uncharacterized protein</fullName>
    </submittedName>
</protein>